<keyword evidence="6" id="KW-1185">Reference proteome</keyword>
<protein>
    <submittedName>
        <fullName evidence="5">Alpha-glucan family phosphorylase</fullName>
    </submittedName>
</protein>
<dbReference type="Proteomes" id="UP000475117">
    <property type="component" value="Chromosome"/>
</dbReference>
<dbReference type="KEGG" id="soa:G3M56_011510"/>
<reference evidence="5 6" key="1">
    <citation type="submission" date="2020-12" db="EMBL/GenBank/DDBJ databases">
        <title>Sulforoseuscoccus oceanibium gen. nov., sp. nov., a representative of the phylum Verrucomicrobia with special cytoplasmic membrane, and proposal of Sulforoseuscoccusaceae fam. nov.</title>
        <authorList>
            <person name="Xi F."/>
        </authorList>
    </citation>
    <scope>NUCLEOTIDE SEQUENCE [LARGE SCALE GENOMIC DNA]</scope>
    <source>
        <strain evidence="5 6">T37</strain>
    </source>
</reference>
<dbReference type="SUPFAM" id="SSF53756">
    <property type="entry name" value="UDP-Glycosyltransferase/glycogen phosphorylase"/>
    <property type="match status" value="1"/>
</dbReference>
<dbReference type="EMBL" id="CP066776">
    <property type="protein sequence ID" value="QQL44501.1"/>
    <property type="molecule type" value="Genomic_DNA"/>
</dbReference>
<dbReference type="AlphaFoldDB" id="A0A6B3L578"/>
<evidence type="ECO:0000313" key="5">
    <source>
        <dbReference type="EMBL" id="QQL44501.1"/>
    </source>
</evidence>
<feature type="modified residue" description="N6-(pyridoxal phosphate)lysine" evidence="4">
    <location>
        <position position="607"/>
    </location>
</feature>
<comment type="catalytic activity">
    <reaction evidence="1">
        <text>[(1-&gt;4)-alpha-D-glucosyl](n) + phosphate = [(1-&gt;4)-alpha-D-glucosyl](n-1) + alpha-D-glucose 1-phosphate</text>
        <dbReference type="Rhea" id="RHEA:41732"/>
        <dbReference type="Rhea" id="RHEA-COMP:9584"/>
        <dbReference type="Rhea" id="RHEA-COMP:9586"/>
        <dbReference type="ChEBI" id="CHEBI:15444"/>
        <dbReference type="ChEBI" id="CHEBI:43474"/>
        <dbReference type="ChEBI" id="CHEBI:58601"/>
        <dbReference type="EC" id="2.4.1.1"/>
    </reaction>
</comment>
<comment type="similarity">
    <text evidence="2">Belongs to the glycogen phosphorylase family.</text>
</comment>
<dbReference type="PANTHER" id="PTHR42655">
    <property type="entry name" value="GLYCOGEN PHOSPHORYLASE"/>
    <property type="match status" value="1"/>
</dbReference>
<dbReference type="PIRSF" id="PIRSF000460">
    <property type="entry name" value="Pprylas_GlgP"/>
    <property type="match status" value="1"/>
</dbReference>
<sequence length="854" mass="97757">MHPHLTFHVTPKLPERLEPLRQIVMNIWWSWEPEARGLFREINPELWHRVNHSPIRMLQLASQDRLVELSRDPDYLHRLDTTFRRFKTYLDRPDTYFKKRAADSPLNGPIAYFSAEFGFHESIPIYSGGLGILSGDHCKAASDLDLPFIGVTLLYRHGYFKQQINSDGWQEARELDQNFHQLPVEEVTINGKPLIIHVPMIHRNVAVKVWKMAVGRVTLYLLDTDVPENPHEDREITAQLYGGNKETRIQQEIILGMGGVRMFDALNIEPEVYHMNEGHSAFLSLERIRRRMASHNLSFRAALQVVAASNVFTTHTPVPAGNDAFSPNMMRHYFAGYCADSGISFDDFYTFGQATVHPDPDFSMTILALRTSRHANGVSALHGEVSREMWQNVWAGVPSSEVPISSVTNGVHTKTWLAPEFSRLFTKYLGDDWEDHITDTEFWGRVTNIPAEKLWSTHQHLKSRLVDFARERVRKQRKRNGETPDELRKVSKMLDRDILTIGFARRFATYKRATLLFSDEERLFKLLNHTERPVQFIFAGKAHPADDGGKAFIQKVIEFTRREGFCHRIAFIEDYDAYIGRRLYQGVDLWLNNPLRPLEASGTSGMKLPPNGGINLSVLDGWWCEAYNKKNGWAIGEEITDGDPTFQNHVDAASLYHLLESQIVPLYYTKPDGNLPLAWIQVMQESMKTVTPMYNTERMVTEYNERFYERAAKARSIFTPNDCAAAAALADWKNEIRRNWEQIRIDHVDVAVTDPLDVPVGDPVTVEARVHFGEVNPDHVSVEAYYGESDEHNIISPTIQPLERVEGPDQTGCLTYRGQIIPSDSGAFGLSVRVVPTSPHLVQAHELRRITWSH</sequence>
<dbReference type="InterPro" id="IPR011834">
    <property type="entry name" value="Agluc_phsphrylas"/>
</dbReference>
<name>A0A6B3L578_9BACT</name>
<gene>
    <name evidence="5" type="primary">glgP</name>
    <name evidence="5" type="ORF">G3M56_011510</name>
</gene>
<proteinExistence type="inferred from homology"/>
<dbReference type="InterPro" id="IPR000811">
    <property type="entry name" value="Glyco_trans_35"/>
</dbReference>
<dbReference type="InterPro" id="IPR052182">
    <property type="entry name" value="Glycogen/Maltodextrin_Phosph"/>
</dbReference>
<dbReference type="RefSeq" id="WP_164363654.1">
    <property type="nucleotide sequence ID" value="NZ_CP066776.1"/>
</dbReference>
<dbReference type="GO" id="GO:0005975">
    <property type="term" value="P:carbohydrate metabolic process"/>
    <property type="evidence" value="ECO:0007669"/>
    <property type="project" value="InterPro"/>
</dbReference>
<dbReference type="Pfam" id="PF11897">
    <property type="entry name" value="DUF3417"/>
    <property type="match status" value="1"/>
</dbReference>
<accession>A0A6B3L578</accession>
<dbReference type="GO" id="GO:0008184">
    <property type="term" value="F:glycogen phosphorylase activity"/>
    <property type="evidence" value="ECO:0007669"/>
    <property type="project" value="InterPro"/>
</dbReference>
<dbReference type="PANTHER" id="PTHR42655:SF1">
    <property type="entry name" value="GLYCOGEN PHOSPHORYLASE"/>
    <property type="match status" value="1"/>
</dbReference>
<dbReference type="Pfam" id="PF00343">
    <property type="entry name" value="Phosphorylase"/>
    <property type="match status" value="1"/>
</dbReference>
<evidence type="ECO:0000256" key="3">
    <source>
        <dbReference type="ARBA" id="ARBA00022533"/>
    </source>
</evidence>
<keyword evidence="4" id="KW-0663">Pyridoxal phosphate</keyword>
<dbReference type="Gene3D" id="3.40.50.2000">
    <property type="entry name" value="Glycogen Phosphorylase B"/>
    <property type="match status" value="3"/>
</dbReference>
<evidence type="ECO:0000256" key="4">
    <source>
        <dbReference type="PIRSR" id="PIRSR000460-1"/>
    </source>
</evidence>
<dbReference type="GO" id="GO:0030170">
    <property type="term" value="F:pyridoxal phosphate binding"/>
    <property type="evidence" value="ECO:0007669"/>
    <property type="project" value="InterPro"/>
</dbReference>
<evidence type="ECO:0000256" key="2">
    <source>
        <dbReference type="ARBA" id="ARBA00006047"/>
    </source>
</evidence>
<evidence type="ECO:0000256" key="1">
    <source>
        <dbReference type="ARBA" id="ARBA00001275"/>
    </source>
</evidence>
<dbReference type="NCBIfam" id="TIGR02094">
    <property type="entry name" value="more_P_ylases"/>
    <property type="match status" value="1"/>
</dbReference>
<evidence type="ECO:0000313" key="6">
    <source>
        <dbReference type="Proteomes" id="UP000475117"/>
    </source>
</evidence>
<organism evidence="5 6">
    <name type="scientific">Sulfuriroseicoccus oceanibius</name>
    <dbReference type="NCBI Taxonomy" id="2707525"/>
    <lineage>
        <taxon>Bacteria</taxon>
        <taxon>Pseudomonadati</taxon>
        <taxon>Verrucomicrobiota</taxon>
        <taxon>Verrucomicrobiia</taxon>
        <taxon>Verrucomicrobiales</taxon>
        <taxon>Verrucomicrobiaceae</taxon>
        <taxon>Sulfuriroseicoccus</taxon>
    </lineage>
</organism>
<keyword evidence="3" id="KW-0021">Allosteric enzyme</keyword>
<dbReference type="InterPro" id="IPR024517">
    <property type="entry name" value="Glycogen_phosphorylase_DUF3417"/>
</dbReference>